<dbReference type="GO" id="GO:0000776">
    <property type="term" value="C:kinetochore"/>
    <property type="evidence" value="ECO:0007669"/>
    <property type="project" value="TreeGrafter"/>
</dbReference>
<dbReference type="GO" id="GO:0051301">
    <property type="term" value="P:cell division"/>
    <property type="evidence" value="ECO:0007669"/>
    <property type="project" value="UniProtKB-KW"/>
</dbReference>
<feature type="domain" description="HORMA" evidence="7">
    <location>
        <begin position="13"/>
        <end position="188"/>
    </location>
</feature>
<keyword evidence="5" id="KW-0539">Nucleus</keyword>
<dbReference type="Gene3D" id="3.30.900.10">
    <property type="entry name" value="HORMA domain"/>
    <property type="match status" value="1"/>
</dbReference>
<dbReference type="EMBL" id="UZAE01001855">
    <property type="protein sequence ID" value="VDN99129.1"/>
    <property type="molecule type" value="Genomic_DNA"/>
</dbReference>
<reference evidence="8 9" key="2">
    <citation type="submission" date="2018-11" db="EMBL/GenBank/DDBJ databases">
        <authorList>
            <consortium name="Pathogen Informatics"/>
        </authorList>
    </citation>
    <scope>NUCLEOTIDE SEQUENCE [LARGE SCALE GENOMIC DNA]</scope>
</reference>
<keyword evidence="9" id="KW-1185">Reference proteome</keyword>
<dbReference type="InterPro" id="IPR036570">
    <property type="entry name" value="HORMA_dom_sf"/>
</dbReference>
<reference evidence="10" key="1">
    <citation type="submission" date="2017-02" db="UniProtKB">
        <authorList>
            <consortium name="WormBaseParasite"/>
        </authorList>
    </citation>
    <scope>IDENTIFICATION</scope>
</reference>
<name>A0A0R3T883_RODNA</name>
<gene>
    <name evidence="8" type="ORF">HNAJ_LOCUS3270</name>
</gene>
<dbReference type="PANTHER" id="PTHR11842">
    <property type="entry name" value="MITOTIC SPINDLE ASSEMBLY CHECKPOINT PROTEIN MAD2"/>
    <property type="match status" value="1"/>
</dbReference>
<keyword evidence="6" id="KW-0131">Cell cycle</keyword>
<evidence type="ECO:0000256" key="1">
    <source>
        <dbReference type="ARBA" id="ARBA00004123"/>
    </source>
</evidence>
<evidence type="ECO:0000256" key="6">
    <source>
        <dbReference type="ARBA" id="ARBA00023306"/>
    </source>
</evidence>
<dbReference type="Proteomes" id="UP000278807">
    <property type="component" value="Unassembled WGS sequence"/>
</dbReference>
<protein>
    <submittedName>
        <fullName evidence="10">HORMA domain-containing protein</fullName>
    </submittedName>
</protein>
<dbReference type="PANTHER" id="PTHR11842:SF11">
    <property type="entry name" value="MITOTIC SPINDLE ASSEMBLY CHECKPOINT PROTEIN MAD2A"/>
    <property type="match status" value="1"/>
</dbReference>
<organism evidence="10">
    <name type="scientific">Rodentolepis nana</name>
    <name type="common">Dwarf tapeworm</name>
    <name type="synonym">Hymenolepis nana</name>
    <dbReference type="NCBI Taxonomy" id="102285"/>
    <lineage>
        <taxon>Eukaryota</taxon>
        <taxon>Metazoa</taxon>
        <taxon>Spiralia</taxon>
        <taxon>Lophotrochozoa</taxon>
        <taxon>Platyhelminthes</taxon>
        <taxon>Cestoda</taxon>
        <taxon>Eucestoda</taxon>
        <taxon>Cyclophyllidea</taxon>
        <taxon>Hymenolepididae</taxon>
        <taxon>Rodentolepis</taxon>
    </lineage>
</organism>
<sequence length="193" mass="22107">MQEIKSLSAIDLRGSVEIIADYFNVAINNILYNRAIYPESSFKRVKKFGRSVLITTDEELIKYLDKLIDQLKVWLMADSLKRLVIVIKSVKSGAILERWQFNIKREEEEVAVEDVDEGLGAIVRQIVASTSFLPNIKETCTFDLLVYTNRNCEIPEGWDESGPCFVPNSAQVQLRSFSTKIHQVESIVSYRQK</sequence>
<evidence type="ECO:0000313" key="9">
    <source>
        <dbReference type="Proteomes" id="UP000278807"/>
    </source>
</evidence>
<dbReference type="AlphaFoldDB" id="A0A0R3T883"/>
<accession>A0A0R3T883</accession>
<proteinExistence type="inferred from homology"/>
<evidence type="ECO:0000256" key="2">
    <source>
        <dbReference type="ARBA" id="ARBA00010348"/>
    </source>
</evidence>
<dbReference type="STRING" id="102285.A0A0R3T883"/>
<comment type="similarity">
    <text evidence="2">Belongs to the MAD2 family.</text>
</comment>
<evidence type="ECO:0000256" key="4">
    <source>
        <dbReference type="ARBA" id="ARBA00022776"/>
    </source>
</evidence>
<dbReference type="PROSITE" id="PS50815">
    <property type="entry name" value="HORMA"/>
    <property type="match status" value="1"/>
</dbReference>
<keyword evidence="4" id="KW-0498">Mitosis</keyword>
<dbReference type="InterPro" id="IPR045091">
    <property type="entry name" value="Mad2-like"/>
</dbReference>
<keyword evidence="3" id="KW-0132">Cell division</keyword>
<comment type="subcellular location">
    <subcellularLocation>
        <location evidence="1">Nucleus</location>
    </subcellularLocation>
</comment>
<dbReference type="GO" id="GO:0007094">
    <property type="term" value="P:mitotic spindle assembly checkpoint signaling"/>
    <property type="evidence" value="ECO:0007669"/>
    <property type="project" value="TreeGrafter"/>
</dbReference>
<dbReference type="OrthoDB" id="1806at2759"/>
<evidence type="ECO:0000256" key="3">
    <source>
        <dbReference type="ARBA" id="ARBA00022618"/>
    </source>
</evidence>
<dbReference type="GO" id="GO:0005737">
    <property type="term" value="C:cytoplasm"/>
    <property type="evidence" value="ECO:0007669"/>
    <property type="project" value="TreeGrafter"/>
</dbReference>
<evidence type="ECO:0000313" key="10">
    <source>
        <dbReference type="WBParaSite" id="HNAJ_0000327101-mRNA-1"/>
    </source>
</evidence>
<dbReference type="WBParaSite" id="HNAJ_0000327101-mRNA-1">
    <property type="protein sequence ID" value="HNAJ_0000327101-mRNA-1"/>
    <property type="gene ID" value="HNAJ_0000327101"/>
</dbReference>
<dbReference type="GO" id="GO:0005654">
    <property type="term" value="C:nucleoplasm"/>
    <property type="evidence" value="ECO:0007669"/>
    <property type="project" value="TreeGrafter"/>
</dbReference>
<dbReference type="Pfam" id="PF02301">
    <property type="entry name" value="HORMA"/>
    <property type="match status" value="1"/>
</dbReference>
<evidence type="ECO:0000259" key="7">
    <source>
        <dbReference type="PROSITE" id="PS50815"/>
    </source>
</evidence>
<dbReference type="SUPFAM" id="SSF56019">
    <property type="entry name" value="The spindle assembly checkpoint protein mad2"/>
    <property type="match status" value="1"/>
</dbReference>
<evidence type="ECO:0000313" key="8">
    <source>
        <dbReference type="EMBL" id="VDN99129.1"/>
    </source>
</evidence>
<dbReference type="InterPro" id="IPR003511">
    <property type="entry name" value="HORMA_dom"/>
</dbReference>
<evidence type="ECO:0000256" key="5">
    <source>
        <dbReference type="ARBA" id="ARBA00023242"/>
    </source>
</evidence>